<keyword evidence="10" id="KW-1185">Reference proteome</keyword>
<evidence type="ECO:0000256" key="4">
    <source>
        <dbReference type="ARBA" id="ARBA00022525"/>
    </source>
</evidence>
<evidence type="ECO:0000256" key="5">
    <source>
        <dbReference type="ARBA" id="ARBA00022801"/>
    </source>
</evidence>
<reference evidence="9 10" key="1">
    <citation type="submission" date="2022-03" db="EMBL/GenBank/DDBJ databases">
        <authorList>
            <person name="Nunn A."/>
            <person name="Chopra R."/>
            <person name="Nunn A."/>
            <person name="Contreras Garrido A."/>
        </authorList>
    </citation>
    <scope>NUCLEOTIDE SEQUENCE [LARGE SCALE GENOMIC DNA]</scope>
</reference>
<keyword evidence="4" id="KW-0964">Secreted</keyword>
<evidence type="ECO:0000256" key="2">
    <source>
        <dbReference type="ARBA" id="ARBA00008834"/>
    </source>
</evidence>
<dbReference type="InterPro" id="IPR011050">
    <property type="entry name" value="Pectin_lyase_fold/virulence"/>
</dbReference>
<organism evidence="9 10">
    <name type="scientific">Thlaspi arvense</name>
    <name type="common">Field penny-cress</name>
    <dbReference type="NCBI Taxonomy" id="13288"/>
    <lineage>
        <taxon>Eukaryota</taxon>
        <taxon>Viridiplantae</taxon>
        <taxon>Streptophyta</taxon>
        <taxon>Embryophyta</taxon>
        <taxon>Tracheophyta</taxon>
        <taxon>Spermatophyta</taxon>
        <taxon>Magnoliopsida</taxon>
        <taxon>eudicotyledons</taxon>
        <taxon>Gunneridae</taxon>
        <taxon>Pentapetalae</taxon>
        <taxon>rosids</taxon>
        <taxon>malvids</taxon>
        <taxon>Brassicales</taxon>
        <taxon>Brassicaceae</taxon>
        <taxon>Thlaspideae</taxon>
        <taxon>Thlaspi</taxon>
    </lineage>
</organism>
<dbReference type="GO" id="GO:0071555">
    <property type="term" value="P:cell wall organization"/>
    <property type="evidence" value="ECO:0007669"/>
    <property type="project" value="UniProtKB-KW"/>
</dbReference>
<evidence type="ECO:0000256" key="6">
    <source>
        <dbReference type="ARBA" id="ARBA00023295"/>
    </source>
</evidence>
<proteinExistence type="inferred from homology"/>
<evidence type="ECO:0000256" key="3">
    <source>
        <dbReference type="ARBA" id="ARBA00022512"/>
    </source>
</evidence>
<keyword evidence="3" id="KW-0134">Cell wall</keyword>
<dbReference type="Pfam" id="PF00295">
    <property type="entry name" value="Glyco_hydro_28"/>
    <property type="match status" value="1"/>
</dbReference>
<sequence length="182" mass="19680">MISTLTYVNVVSLGAKPDGKTDSARPSSRCGLWPVDHPGRQRFMCLREGTWLERPNLWGNARTITSHFVLTAPLWHPPTIKLSEVTTLGFTKSNNVVISGLTSLNSQMFHLVINGCRNVKLQGVKISAVGDSPNTDGIHVQMSSDVSIFNSRISTGDDCVSIGAGTSNLQIQNVSCGPRHGH</sequence>
<name>A0AAU9RYB6_THLAR</name>
<comment type="similarity">
    <text evidence="2 8">Belongs to the glycosyl hydrolase 28 family.</text>
</comment>
<evidence type="ECO:0008006" key="11">
    <source>
        <dbReference type="Google" id="ProtNLM"/>
    </source>
</evidence>
<comment type="caution">
    <text evidence="9">The sequence shown here is derived from an EMBL/GenBank/DDBJ whole genome shotgun (WGS) entry which is preliminary data.</text>
</comment>
<evidence type="ECO:0000313" key="9">
    <source>
        <dbReference type="EMBL" id="CAH2051020.1"/>
    </source>
</evidence>
<evidence type="ECO:0000313" key="10">
    <source>
        <dbReference type="Proteomes" id="UP000836841"/>
    </source>
</evidence>
<dbReference type="InterPro" id="IPR012334">
    <property type="entry name" value="Pectin_lyas_fold"/>
</dbReference>
<dbReference type="GO" id="GO:0004650">
    <property type="term" value="F:polygalacturonase activity"/>
    <property type="evidence" value="ECO:0007669"/>
    <property type="project" value="InterPro"/>
</dbReference>
<gene>
    <name evidence="9" type="ORF">TAV2_LOCUS8698</name>
</gene>
<protein>
    <recommendedName>
        <fullName evidence="11">Polygalacturonase</fullName>
    </recommendedName>
</protein>
<dbReference type="GO" id="GO:0005975">
    <property type="term" value="P:carbohydrate metabolic process"/>
    <property type="evidence" value="ECO:0007669"/>
    <property type="project" value="InterPro"/>
</dbReference>
<keyword evidence="5 8" id="KW-0378">Hydrolase</keyword>
<dbReference type="EMBL" id="CAJVSB020000461">
    <property type="protein sequence ID" value="CAH2051020.1"/>
    <property type="molecule type" value="Genomic_DNA"/>
</dbReference>
<dbReference type="Proteomes" id="UP000836841">
    <property type="component" value="Unassembled WGS sequence"/>
</dbReference>
<evidence type="ECO:0000256" key="1">
    <source>
        <dbReference type="ARBA" id="ARBA00004191"/>
    </source>
</evidence>
<keyword evidence="6 8" id="KW-0326">Glycosidase</keyword>
<dbReference type="SUPFAM" id="SSF51126">
    <property type="entry name" value="Pectin lyase-like"/>
    <property type="match status" value="1"/>
</dbReference>
<dbReference type="InterPro" id="IPR000743">
    <property type="entry name" value="Glyco_hydro_28"/>
</dbReference>
<evidence type="ECO:0000256" key="7">
    <source>
        <dbReference type="ARBA" id="ARBA00023316"/>
    </source>
</evidence>
<dbReference type="AlphaFoldDB" id="A0AAU9RYB6"/>
<dbReference type="PANTHER" id="PTHR31375">
    <property type="match status" value="1"/>
</dbReference>
<comment type="subcellular location">
    <subcellularLocation>
        <location evidence="1">Secreted</location>
        <location evidence="1">Cell wall</location>
    </subcellularLocation>
</comment>
<keyword evidence="7" id="KW-0961">Cell wall biogenesis/degradation</keyword>
<dbReference type="Gene3D" id="2.160.20.10">
    <property type="entry name" value="Single-stranded right-handed beta-helix, Pectin lyase-like"/>
    <property type="match status" value="1"/>
</dbReference>
<evidence type="ECO:0000256" key="8">
    <source>
        <dbReference type="RuleBase" id="RU361169"/>
    </source>
</evidence>
<accession>A0AAU9RYB6</accession>